<evidence type="ECO:0000256" key="1">
    <source>
        <dbReference type="SAM" id="Phobius"/>
    </source>
</evidence>
<feature type="transmembrane region" description="Helical" evidence="1">
    <location>
        <begin position="6"/>
        <end position="24"/>
    </location>
</feature>
<gene>
    <name evidence="2" type="ORF">M8014_17355</name>
</gene>
<sequence length="92" mass="10246">MTWQMLLLDANAVICLAIVGRLMFFRKSGKTHRPGVAWMAYLLILAAGFTAFRIIRGHYSYVDPGELLLNAAICIAVWRARGNLAKVARVDP</sequence>
<comment type="caution">
    <text evidence="2">The sequence shown here is derived from an EMBL/GenBank/DDBJ whole genome shotgun (WGS) entry which is preliminary data.</text>
</comment>
<protein>
    <submittedName>
        <fullName evidence="2">Phage holin family protein</fullName>
    </submittedName>
</protein>
<name>A0A9J6Q9E7_9ENTR</name>
<dbReference type="AlphaFoldDB" id="A0A9J6Q9E7"/>
<dbReference type="Pfam" id="PF05449">
    <property type="entry name" value="Phage_holin_3_7"/>
    <property type="match status" value="1"/>
</dbReference>
<dbReference type="InterPro" id="IPR008473">
    <property type="entry name" value="Phage_holin_3_7"/>
</dbReference>
<keyword evidence="3" id="KW-1185">Reference proteome</keyword>
<accession>A0A9J6Q9E7</accession>
<organism evidence="2 3">
    <name type="scientific">Silvania hatchlandensis</name>
    <dbReference type="NCBI Taxonomy" id="2926469"/>
    <lineage>
        <taxon>Bacteria</taxon>
        <taxon>Pseudomonadati</taxon>
        <taxon>Pseudomonadota</taxon>
        <taxon>Gammaproteobacteria</taxon>
        <taxon>Enterobacterales</taxon>
        <taxon>Enterobacteriaceae</taxon>
        <taxon>Silvania</taxon>
    </lineage>
</organism>
<keyword evidence="1" id="KW-0472">Membrane</keyword>
<feature type="transmembrane region" description="Helical" evidence="1">
    <location>
        <begin position="36"/>
        <end position="55"/>
    </location>
</feature>
<dbReference type="RefSeq" id="WP_271283636.1">
    <property type="nucleotide sequence ID" value="NZ_JAMGZK010000053.1"/>
</dbReference>
<proteinExistence type="predicted"/>
<evidence type="ECO:0000313" key="3">
    <source>
        <dbReference type="Proteomes" id="UP001063816"/>
    </source>
</evidence>
<dbReference type="EMBL" id="JAMGZK010000053">
    <property type="protein sequence ID" value="MCU6666102.1"/>
    <property type="molecule type" value="Genomic_DNA"/>
</dbReference>
<keyword evidence="1" id="KW-1133">Transmembrane helix</keyword>
<keyword evidence="1" id="KW-0812">Transmembrane</keyword>
<dbReference type="Proteomes" id="UP001063816">
    <property type="component" value="Unassembled WGS sequence"/>
</dbReference>
<evidence type="ECO:0000313" key="2">
    <source>
        <dbReference type="EMBL" id="MCU6666102.1"/>
    </source>
</evidence>
<reference evidence="2" key="1">
    <citation type="submission" date="2022-05" db="EMBL/GenBank/DDBJ databases">
        <title>Description of a novel species of Leclercia; Leclercia tamurae and the Proposal for a Novel Genus Silvania gen. nov. Containing Two Novel Species Silvania hatchlandensis sp. nov. and Silvania confinis sp. nov. Isolated from the Rhizosphere of Oak.</title>
        <authorList>
            <person name="Maddock D.W."/>
            <person name="Brady C.L."/>
            <person name="Denman S."/>
            <person name="Arnold D."/>
        </authorList>
    </citation>
    <scope>NUCLEOTIDE SEQUENCE</scope>
    <source>
        <strain evidence="2">H19S6</strain>
    </source>
</reference>